<gene>
    <name evidence="3" type="ORF">C8A03DRAFT_39679</name>
</gene>
<evidence type="ECO:0000256" key="1">
    <source>
        <dbReference type="SAM" id="MobiDB-lite"/>
    </source>
</evidence>
<accession>A0AAN7BZV6</accession>
<keyword evidence="2" id="KW-0732">Signal</keyword>
<feature type="signal peptide" evidence="2">
    <location>
        <begin position="1"/>
        <end position="18"/>
    </location>
</feature>
<feature type="compositionally biased region" description="Basic and acidic residues" evidence="1">
    <location>
        <begin position="263"/>
        <end position="298"/>
    </location>
</feature>
<evidence type="ECO:0000256" key="2">
    <source>
        <dbReference type="SAM" id="SignalP"/>
    </source>
</evidence>
<reference evidence="3" key="2">
    <citation type="submission" date="2023-05" db="EMBL/GenBank/DDBJ databases">
        <authorList>
            <consortium name="Lawrence Berkeley National Laboratory"/>
            <person name="Steindorff A."/>
            <person name="Hensen N."/>
            <person name="Bonometti L."/>
            <person name="Westerberg I."/>
            <person name="Brannstrom I.O."/>
            <person name="Guillou S."/>
            <person name="Cros-Aarteil S."/>
            <person name="Calhoun S."/>
            <person name="Haridas S."/>
            <person name="Kuo A."/>
            <person name="Mondo S."/>
            <person name="Pangilinan J."/>
            <person name="Riley R."/>
            <person name="Labutti K."/>
            <person name="Andreopoulos B."/>
            <person name="Lipzen A."/>
            <person name="Chen C."/>
            <person name="Yanf M."/>
            <person name="Daum C."/>
            <person name="Ng V."/>
            <person name="Clum A."/>
            <person name="Ohm R."/>
            <person name="Martin F."/>
            <person name="Silar P."/>
            <person name="Natvig D."/>
            <person name="Lalanne C."/>
            <person name="Gautier V."/>
            <person name="Ament-Velasquez S.L."/>
            <person name="Kruys A."/>
            <person name="Hutchinson M.I."/>
            <person name="Powell A.J."/>
            <person name="Barry K."/>
            <person name="Miller A.N."/>
            <person name="Grigoriev I.V."/>
            <person name="Debuchy R."/>
            <person name="Gladieux P."/>
            <person name="Thoren M.H."/>
            <person name="Johannesson H."/>
        </authorList>
    </citation>
    <scope>NUCLEOTIDE SEQUENCE</scope>
    <source>
        <strain evidence="3">CBS 532.94</strain>
    </source>
</reference>
<feature type="region of interest" description="Disordered" evidence="1">
    <location>
        <begin position="253"/>
        <end position="298"/>
    </location>
</feature>
<reference evidence="3" key="1">
    <citation type="journal article" date="2023" name="Mol. Phylogenet. Evol.">
        <title>Genome-scale phylogeny and comparative genomics of the fungal order Sordariales.</title>
        <authorList>
            <person name="Hensen N."/>
            <person name="Bonometti L."/>
            <person name="Westerberg I."/>
            <person name="Brannstrom I.O."/>
            <person name="Guillou S."/>
            <person name="Cros-Aarteil S."/>
            <person name="Calhoun S."/>
            <person name="Haridas S."/>
            <person name="Kuo A."/>
            <person name="Mondo S."/>
            <person name="Pangilinan J."/>
            <person name="Riley R."/>
            <person name="LaButti K."/>
            <person name="Andreopoulos B."/>
            <person name="Lipzen A."/>
            <person name="Chen C."/>
            <person name="Yan M."/>
            <person name="Daum C."/>
            <person name="Ng V."/>
            <person name="Clum A."/>
            <person name="Steindorff A."/>
            <person name="Ohm R.A."/>
            <person name="Martin F."/>
            <person name="Silar P."/>
            <person name="Natvig D.O."/>
            <person name="Lalanne C."/>
            <person name="Gautier V."/>
            <person name="Ament-Velasquez S.L."/>
            <person name="Kruys A."/>
            <person name="Hutchinson M.I."/>
            <person name="Powell A.J."/>
            <person name="Barry K."/>
            <person name="Miller A.N."/>
            <person name="Grigoriev I.V."/>
            <person name="Debuchy R."/>
            <person name="Gladieux P."/>
            <person name="Hiltunen Thoren M."/>
            <person name="Johannesson H."/>
        </authorList>
    </citation>
    <scope>NUCLEOTIDE SEQUENCE</scope>
    <source>
        <strain evidence="3">CBS 532.94</strain>
    </source>
</reference>
<dbReference type="Proteomes" id="UP001303760">
    <property type="component" value="Unassembled WGS sequence"/>
</dbReference>
<proteinExistence type="predicted"/>
<keyword evidence="4" id="KW-1185">Reference proteome</keyword>
<organism evidence="3 4">
    <name type="scientific">Achaetomium macrosporum</name>
    <dbReference type="NCBI Taxonomy" id="79813"/>
    <lineage>
        <taxon>Eukaryota</taxon>
        <taxon>Fungi</taxon>
        <taxon>Dikarya</taxon>
        <taxon>Ascomycota</taxon>
        <taxon>Pezizomycotina</taxon>
        <taxon>Sordariomycetes</taxon>
        <taxon>Sordariomycetidae</taxon>
        <taxon>Sordariales</taxon>
        <taxon>Chaetomiaceae</taxon>
        <taxon>Achaetomium</taxon>
    </lineage>
</organism>
<comment type="caution">
    <text evidence="3">The sequence shown here is derived from an EMBL/GenBank/DDBJ whole genome shotgun (WGS) entry which is preliminary data.</text>
</comment>
<dbReference type="EMBL" id="MU860984">
    <property type="protein sequence ID" value="KAK4232719.1"/>
    <property type="molecule type" value="Genomic_DNA"/>
</dbReference>
<evidence type="ECO:0000313" key="3">
    <source>
        <dbReference type="EMBL" id="KAK4232719.1"/>
    </source>
</evidence>
<sequence>MKLETLFTAAWLASTATAIGPASPKSPPRLKGYPAKMDNWRWPNLFASPQHKKFDAACDVERTFQAREFLLDDLAEDPPTGLLPYRDALKNVFSTRDYPGSWDGIDPHGYDRNLLVMGYADVPLRVREWIEHQERSDGPGKGLFAVYQMPMSGTRVLNTIKVPAETPVSEEWRARDERRVAIFAPGAVHEVLPLWVAEGSGCEEALLDLSKYSAKLVDGGVVAYPVHHSLPKRSQNKRDMEFTVKAQVLKLKEGENAEDVEEAAQKTEETEKVERAEEAGKPSYERAEETKSADRDEL</sequence>
<protein>
    <submittedName>
        <fullName evidence="3">Glucarate dehydratase</fullName>
    </submittedName>
</protein>
<feature type="chain" id="PRO_5042868804" evidence="2">
    <location>
        <begin position="19"/>
        <end position="298"/>
    </location>
</feature>
<evidence type="ECO:0000313" key="4">
    <source>
        <dbReference type="Proteomes" id="UP001303760"/>
    </source>
</evidence>
<name>A0AAN7BZV6_9PEZI</name>
<dbReference type="AlphaFoldDB" id="A0AAN7BZV6"/>